<dbReference type="Gene3D" id="1.25.40.10">
    <property type="entry name" value="Tetratricopeptide repeat domain"/>
    <property type="match status" value="3"/>
</dbReference>
<dbReference type="Pfam" id="PF13374">
    <property type="entry name" value="TPR_10"/>
    <property type="match status" value="1"/>
</dbReference>
<keyword evidence="1" id="KW-0677">Repeat</keyword>
<proteinExistence type="predicted"/>
<dbReference type="Gene3D" id="3.40.50.300">
    <property type="entry name" value="P-loop containing nucleotide triphosphate hydrolases"/>
    <property type="match status" value="1"/>
</dbReference>
<keyword evidence="2 3" id="KW-0802">TPR repeat</keyword>
<evidence type="ECO:0000256" key="1">
    <source>
        <dbReference type="ARBA" id="ARBA00022737"/>
    </source>
</evidence>
<dbReference type="Pfam" id="PF13424">
    <property type="entry name" value="TPR_12"/>
    <property type="match status" value="2"/>
</dbReference>
<dbReference type="InterPro" id="IPR002182">
    <property type="entry name" value="NB-ARC"/>
</dbReference>
<evidence type="ECO:0000256" key="3">
    <source>
        <dbReference type="PROSITE-ProRule" id="PRU00339"/>
    </source>
</evidence>
<dbReference type="SMART" id="SM00028">
    <property type="entry name" value="TPR"/>
    <property type="match status" value="4"/>
</dbReference>
<dbReference type="PROSITE" id="PS50293">
    <property type="entry name" value="TPR_REGION"/>
    <property type="match status" value="1"/>
</dbReference>
<dbReference type="InterPro" id="IPR011990">
    <property type="entry name" value="TPR-like_helical_dom_sf"/>
</dbReference>
<feature type="domain" description="NB-ARC" evidence="4">
    <location>
        <begin position="3"/>
        <end position="116"/>
    </location>
</feature>
<accession>A0ABR8HKA6</accession>
<feature type="repeat" description="TPR" evidence="3">
    <location>
        <begin position="497"/>
        <end position="530"/>
    </location>
</feature>
<dbReference type="Proteomes" id="UP000606396">
    <property type="component" value="Unassembled WGS sequence"/>
</dbReference>
<evidence type="ECO:0000256" key="2">
    <source>
        <dbReference type="ARBA" id="ARBA00022803"/>
    </source>
</evidence>
<dbReference type="PANTHER" id="PTHR45641">
    <property type="entry name" value="TETRATRICOPEPTIDE REPEAT PROTEIN (AFU_ORTHOLOGUE AFUA_6G03870)"/>
    <property type="match status" value="1"/>
</dbReference>
<reference evidence="5 6" key="1">
    <citation type="journal article" date="2020" name="ISME J.">
        <title>Comparative genomics reveals insights into cyanobacterial evolution and habitat adaptation.</title>
        <authorList>
            <person name="Chen M.Y."/>
            <person name="Teng W.K."/>
            <person name="Zhao L."/>
            <person name="Hu C.X."/>
            <person name="Zhou Y.K."/>
            <person name="Han B.P."/>
            <person name="Song L.R."/>
            <person name="Shu W.S."/>
        </authorList>
    </citation>
    <scope>NUCLEOTIDE SEQUENCE [LARGE SCALE GENOMIC DNA]</scope>
    <source>
        <strain evidence="5 6">FACHB-252</strain>
    </source>
</reference>
<feature type="repeat" description="TPR" evidence="3">
    <location>
        <begin position="596"/>
        <end position="629"/>
    </location>
</feature>
<dbReference type="SUPFAM" id="SSF52540">
    <property type="entry name" value="P-loop containing nucleoside triphosphate hydrolases"/>
    <property type="match status" value="1"/>
</dbReference>
<evidence type="ECO:0000313" key="6">
    <source>
        <dbReference type="Proteomes" id="UP000606396"/>
    </source>
</evidence>
<dbReference type="SUPFAM" id="SSF48452">
    <property type="entry name" value="TPR-like"/>
    <property type="match status" value="2"/>
</dbReference>
<dbReference type="InterPro" id="IPR019734">
    <property type="entry name" value="TPR_rpt"/>
</dbReference>
<evidence type="ECO:0000313" key="5">
    <source>
        <dbReference type="EMBL" id="MBD2616254.1"/>
    </source>
</evidence>
<dbReference type="PANTHER" id="PTHR45641:SF19">
    <property type="entry name" value="NEPHROCYSTIN-3"/>
    <property type="match status" value="1"/>
</dbReference>
<keyword evidence="6" id="KW-1185">Reference proteome</keyword>
<dbReference type="InterPro" id="IPR027417">
    <property type="entry name" value="P-loop_NTPase"/>
</dbReference>
<evidence type="ECO:0000259" key="4">
    <source>
        <dbReference type="Pfam" id="PF00931"/>
    </source>
</evidence>
<sequence>MVITAVEGMGGVGKTELAIQYSLLHLQLHSYPGGICWLKAIESKIGSEIVKFATRSLGKKPPEDIELPEQLLWCWENWQQGNTLVVFDDVKNYNDIISYLPPQKSQFKVLITTRLKLYLASSLFLEVLSEADALSLLAQSIGEEKQNQELAQAKELCQRLGYLPLALQLVAKYVKQREITLADMLGRLEKKGLGHPSLVVKENDPIWTSNVKHGVAAAFELSWSGLIDDAQQLGCLLSLFANAPIPWSLVEDVAVEQDKEELEDARFELEKLHLLQGKDTYQLHQLIREFFQGKLEKSEQAHKLRQLFCQVMIAEAKKIPDSPTHQDIQTMAPNIPHVAEVIINEKIVKDNTILSDENFCWPFISLSRFYAGQGLYEDIKPWYEKQILISIDRFGEKHLEVASSYNNLAKLYNHLHYYIEAEEYYNKAKDICETLPEVNNLDVATILNNLALLYSSQNLDAKSFTYFQNNYIKAEELFCQALKIRKNQLGDDHPDVAESLNNLGMLYVENDKYEEAEEFLQKALEVRRKNYGTEHLKFAESLNNLAYFYEKRHYYSKIRKLYFDKNQDDYNQAKSLYLQTLSIYEHWFGNQHPNIAFTIWNLGNLYLIKGEYKSAESCFVKAVKILKKCLGTEHHDTVHARKQLQYFRRRC</sequence>
<dbReference type="EMBL" id="JACJTC010000044">
    <property type="protein sequence ID" value="MBD2616254.1"/>
    <property type="molecule type" value="Genomic_DNA"/>
</dbReference>
<dbReference type="PROSITE" id="PS50005">
    <property type="entry name" value="TPR"/>
    <property type="match status" value="2"/>
</dbReference>
<dbReference type="PRINTS" id="PR00364">
    <property type="entry name" value="DISEASERSIST"/>
</dbReference>
<protein>
    <submittedName>
        <fullName evidence="5">Tetratricopeptide repeat protein</fullName>
    </submittedName>
</protein>
<gene>
    <name evidence="5" type="ORF">H6G94_34280</name>
</gene>
<comment type="caution">
    <text evidence="5">The sequence shown here is derived from an EMBL/GenBank/DDBJ whole genome shotgun (WGS) entry which is preliminary data.</text>
</comment>
<name>A0ABR8HKA6_NOSPU</name>
<dbReference type="Pfam" id="PF00931">
    <property type="entry name" value="NB-ARC"/>
    <property type="match status" value="1"/>
</dbReference>
<organism evidence="5 6">
    <name type="scientific">Nostoc punctiforme FACHB-252</name>
    <dbReference type="NCBI Taxonomy" id="1357509"/>
    <lineage>
        <taxon>Bacteria</taxon>
        <taxon>Bacillati</taxon>
        <taxon>Cyanobacteriota</taxon>
        <taxon>Cyanophyceae</taxon>
        <taxon>Nostocales</taxon>
        <taxon>Nostocaceae</taxon>
        <taxon>Nostoc</taxon>
    </lineage>
</organism>